<keyword evidence="1" id="KW-0472">Membrane</keyword>
<dbReference type="Proteomes" id="UP000249794">
    <property type="component" value="Unassembled WGS sequence"/>
</dbReference>
<evidence type="ECO:0008006" key="4">
    <source>
        <dbReference type="Google" id="ProtNLM"/>
    </source>
</evidence>
<name>A0A2W4ZRU3_9CYAN</name>
<evidence type="ECO:0000313" key="2">
    <source>
        <dbReference type="EMBL" id="PZO61351.1"/>
    </source>
</evidence>
<evidence type="ECO:0000256" key="1">
    <source>
        <dbReference type="SAM" id="Phobius"/>
    </source>
</evidence>
<accession>A0A2W4ZRU3</accession>
<gene>
    <name evidence="2" type="ORF">DCF15_00165</name>
</gene>
<proteinExistence type="predicted"/>
<keyword evidence="1" id="KW-0812">Transmembrane</keyword>
<dbReference type="AlphaFoldDB" id="A0A2W4ZRU3"/>
<sequence length="80" mass="9198">MRQLKIIYFTATQKPCRTTALRVALIVGTILLTINHGSALIAHKMSYSRWVSALLTYMVPFIVSIHGQSTRQILPEERRW</sequence>
<feature type="transmembrane region" description="Helical" evidence="1">
    <location>
        <begin position="20"/>
        <end position="41"/>
    </location>
</feature>
<dbReference type="NCBIfam" id="NF038050">
    <property type="entry name" value="NrtS"/>
    <property type="match status" value="1"/>
</dbReference>
<feature type="transmembrane region" description="Helical" evidence="1">
    <location>
        <begin position="47"/>
        <end position="65"/>
    </location>
</feature>
<organism evidence="2 3">
    <name type="scientific">Phormidesmis priestleyi</name>
    <dbReference type="NCBI Taxonomy" id="268141"/>
    <lineage>
        <taxon>Bacteria</taxon>
        <taxon>Bacillati</taxon>
        <taxon>Cyanobacteriota</taxon>
        <taxon>Cyanophyceae</taxon>
        <taxon>Leptolyngbyales</taxon>
        <taxon>Leptolyngbyaceae</taxon>
        <taxon>Phormidesmis</taxon>
    </lineage>
</organism>
<reference evidence="2 3" key="2">
    <citation type="submission" date="2018-06" db="EMBL/GenBank/DDBJ databases">
        <title>Metagenomic assembly of (sub)arctic Cyanobacteria and their associated microbiome from non-axenic cultures.</title>
        <authorList>
            <person name="Baurain D."/>
        </authorList>
    </citation>
    <scope>NUCLEOTIDE SEQUENCE [LARGE SCALE GENOMIC DNA]</scope>
    <source>
        <strain evidence="2">ULC027bin1</strain>
    </source>
</reference>
<keyword evidence="1" id="KW-1133">Transmembrane helix</keyword>
<dbReference type="EMBL" id="QBMP01000001">
    <property type="protein sequence ID" value="PZO61351.1"/>
    <property type="molecule type" value="Genomic_DNA"/>
</dbReference>
<evidence type="ECO:0000313" key="3">
    <source>
        <dbReference type="Proteomes" id="UP000249794"/>
    </source>
</evidence>
<comment type="caution">
    <text evidence="2">The sequence shown here is derived from an EMBL/GenBank/DDBJ whole genome shotgun (WGS) entry which is preliminary data.</text>
</comment>
<protein>
    <recommendedName>
        <fullName evidence="4">Phosphoenolpyruvate protein kinase</fullName>
    </recommendedName>
</protein>
<reference evidence="3" key="1">
    <citation type="submission" date="2018-04" db="EMBL/GenBank/DDBJ databases">
        <authorList>
            <person name="Cornet L."/>
        </authorList>
    </citation>
    <scope>NUCLEOTIDE SEQUENCE [LARGE SCALE GENOMIC DNA]</scope>
</reference>
<dbReference type="InterPro" id="IPR047700">
    <property type="entry name" value="NrtS-like"/>
</dbReference>